<dbReference type="OrthoDB" id="5521286at2"/>
<gene>
    <name evidence="1" type="ORF">WN71_005175</name>
</gene>
<dbReference type="Proteomes" id="UP000034196">
    <property type="component" value="Unassembled WGS sequence"/>
</dbReference>
<dbReference type="EMBL" id="LAVA02000011">
    <property type="protein sequence ID" value="OIJ68859.1"/>
    <property type="molecule type" value="Genomic_DNA"/>
</dbReference>
<protein>
    <recommendedName>
        <fullName evidence="3">DUF3800 domain-containing protein</fullName>
    </recommendedName>
</protein>
<organism evidence="1 2">
    <name type="scientific">Streptomyces mangrovisoli</name>
    <dbReference type="NCBI Taxonomy" id="1428628"/>
    <lineage>
        <taxon>Bacteria</taxon>
        <taxon>Bacillati</taxon>
        <taxon>Actinomycetota</taxon>
        <taxon>Actinomycetes</taxon>
        <taxon>Kitasatosporales</taxon>
        <taxon>Streptomycetaceae</taxon>
        <taxon>Streptomyces</taxon>
    </lineage>
</organism>
<keyword evidence="2" id="KW-1185">Reference proteome</keyword>
<reference evidence="1" key="1">
    <citation type="submission" date="2016-10" db="EMBL/GenBank/DDBJ databases">
        <title>Genome sequence of Streptomyces mangrovisoli MUSC 149.</title>
        <authorList>
            <person name="Lee L.-H."/>
            <person name="Ser H.-L."/>
        </authorList>
    </citation>
    <scope>NUCLEOTIDE SEQUENCE [LARGE SCALE GENOMIC DNA]</scope>
    <source>
        <strain evidence="1">MUSC 149</strain>
    </source>
</reference>
<dbReference type="STRING" id="1428628.WN71_005175"/>
<evidence type="ECO:0008006" key="3">
    <source>
        <dbReference type="Google" id="ProtNLM"/>
    </source>
</evidence>
<sequence length="354" mass="37579">MVVGGESGWGGAVEVGCDESGSDGENLLGGNTDVFAHASVRLTTEDAAACVQEARDRIRSPAEEYKANHLLREKHRAVLEWLLSPAGPLHGRAHVHLTDKAFLVVERTVGLLLGDDPSAAAHPAPAAAPIPGAALVLFRDGPRALGPQRWRGFLEAANRLLRVRVNGVPAPAGEAADRTDAFFRLVGEARALARAGTGLAEVLTRIGSARERWEATRVRLLAAPVPMPVLNPLFPAILRTAAHWGAGGRAVSLVHDRQNMLTPDRIAWIEESARREGIALAGFRLVHSRLDARVQVADFLAGIARSIASDALAGRGDPARTTLLRPYVGGSSLWADAPSWSRLGPPTDLTGHVA</sequence>
<evidence type="ECO:0000313" key="2">
    <source>
        <dbReference type="Proteomes" id="UP000034196"/>
    </source>
</evidence>
<proteinExistence type="predicted"/>
<dbReference type="AlphaFoldDB" id="A0A1J4P2L2"/>
<evidence type="ECO:0000313" key="1">
    <source>
        <dbReference type="EMBL" id="OIJ68859.1"/>
    </source>
</evidence>
<comment type="caution">
    <text evidence="1">The sequence shown here is derived from an EMBL/GenBank/DDBJ whole genome shotgun (WGS) entry which is preliminary data.</text>
</comment>
<name>A0A1J4P2L2_9ACTN</name>
<accession>A0A1J4P2L2</accession>